<keyword evidence="1" id="KW-1133">Transmembrane helix</keyword>
<name>F0XPH8_GROCL</name>
<dbReference type="PANTHER" id="PTHR37019">
    <property type="entry name" value="CHROMOSOME 1, WHOLE GENOME SHOTGUN SEQUENCE"/>
    <property type="match status" value="1"/>
</dbReference>
<dbReference type="eggNOG" id="ENOG502S3HU">
    <property type="taxonomic scope" value="Eukaryota"/>
</dbReference>
<dbReference type="GeneID" id="25980890"/>
<protein>
    <recommendedName>
        <fullName evidence="2">DUF7704 domain-containing protein</fullName>
    </recommendedName>
</protein>
<keyword evidence="1" id="KW-0812">Transmembrane</keyword>
<evidence type="ECO:0000313" key="3">
    <source>
        <dbReference type="EMBL" id="EFX00353.1"/>
    </source>
</evidence>
<accession>F0XPH8</accession>
<sequence>MSTQQRPQPAKAAAAPYAVARLPTATIGLPVTYRLFFLLFEPLSALAGAYFAHFAQHDYLTLTDAASAPASAVEIPRATAVVLSQLANLYLLFAINEALVLRSTADLRVWKTVLSGLLLADFGHLYALRPLGLDVYWRADRWNAMDMGNVPFVYLGACMRMAFLAGIGLARPSRGQAKPKKN</sequence>
<dbReference type="AlphaFoldDB" id="F0XPH8"/>
<feature type="transmembrane region" description="Helical" evidence="1">
    <location>
        <begin position="35"/>
        <end position="55"/>
    </location>
</feature>
<evidence type="ECO:0000256" key="1">
    <source>
        <dbReference type="SAM" id="Phobius"/>
    </source>
</evidence>
<dbReference type="OrthoDB" id="5313995at2759"/>
<dbReference type="InParanoid" id="F0XPH8"/>
<keyword evidence="1" id="KW-0472">Membrane</keyword>
<organism evidence="4">
    <name type="scientific">Grosmannia clavigera (strain kw1407 / UAMH 11150)</name>
    <name type="common">Blue stain fungus</name>
    <name type="synonym">Graphiocladiella clavigera</name>
    <dbReference type="NCBI Taxonomy" id="655863"/>
    <lineage>
        <taxon>Eukaryota</taxon>
        <taxon>Fungi</taxon>
        <taxon>Dikarya</taxon>
        <taxon>Ascomycota</taxon>
        <taxon>Pezizomycotina</taxon>
        <taxon>Sordariomycetes</taxon>
        <taxon>Sordariomycetidae</taxon>
        <taxon>Ophiostomatales</taxon>
        <taxon>Ophiostomataceae</taxon>
        <taxon>Leptographium</taxon>
    </lineage>
</organism>
<feature type="transmembrane region" description="Helical" evidence="1">
    <location>
        <begin position="152"/>
        <end position="170"/>
    </location>
</feature>
<evidence type="ECO:0000313" key="4">
    <source>
        <dbReference type="Proteomes" id="UP000007796"/>
    </source>
</evidence>
<dbReference type="Pfam" id="PF24803">
    <property type="entry name" value="DUF7704"/>
    <property type="match status" value="1"/>
</dbReference>
<dbReference type="HOGENOM" id="CLU_112091_0_0_1"/>
<dbReference type="InterPro" id="IPR056121">
    <property type="entry name" value="DUF7704"/>
</dbReference>
<dbReference type="EMBL" id="GL629801">
    <property type="protein sequence ID" value="EFX00353.1"/>
    <property type="molecule type" value="Genomic_DNA"/>
</dbReference>
<dbReference type="PANTHER" id="PTHR37019:SF1">
    <property type="entry name" value="EXPERA DOMAIN-CONTAINING PROTEIN"/>
    <property type="match status" value="1"/>
</dbReference>
<feature type="transmembrane region" description="Helical" evidence="1">
    <location>
        <begin position="113"/>
        <end position="132"/>
    </location>
</feature>
<feature type="domain" description="DUF7704" evidence="2">
    <location>
        <begin position="29"/>
        <end position="167"/>
    </location>
</feature>
<evidence type="ECO:0000259" key="2">
    <source>
        <dbReference type="Pfam" id="PF24803"/>
    </source>
</evidence>
<reference evidence="3 4" key="1">
    <citation type="journal article" date="2011" name="Proc. Natl. Acad. Sci. U.S.A.">
        <title>Genome and transcriptome analyses of the mountain pine beetle-fungal symbiont Grosmannia clavigera, a lodgepole pine pathogen.</title>
        <authorList>
            <person name="DiGuistini S."/>
            <person name="Wang Y."/>
            <person name="Liao N.Y."/>
            <person name="Taylor G."/>
            <person name="Tanguay P."/>
            <person name="Feau N."/>
            <person name="Henrissat B."/>
            <person name="Chan S.K."/>
            <person name="Hesse-Orce U."/>
            <person name="Alamouti S.M."/>
            <person name="Tsui C.K.M."/>
            <person name="Docking R.T."/>
            <person name="Levasseur A."/>
            <person name="Haridas S."/>
            <person name="Robertson G."/>
            <person name="Birol I."/>
            <person name="Holt R.A."/>
            <person name="Marra M.A."/>
            <person name="Hamelin R.C."/>
            <person name="Hirst M."/>
            <person name="Jones S.J.M."/>
            <person name="Bohlmann J."/>
            <person name="Breuil C."/>
        </authorList>
    </citation>
    <scope>NUCLEOTIDE SEQUENCE [LARGE SCALE GENOMIC DNA]</scope>
    <source>
        <strain evidence="4">kw1407 / UAMH 11150</strain>
    </source>
</reference>
<proteinExistence type="predicted"/>
<gene>
    <name evidence="3" type="ORF">CMQ_7355</name>
</gene>
<dbReference type="Proteomes" id="UP000007796">
    <property type="component" value="Unassembled WGS sequence"/>
</dbReference>
<keyword evidence="4" id="KW-1185">Reference proteome</keyword>
<feature type="transmembrane region" description="Helical" evidence="1">
    <location>
        <begin position="75"/>
        <end position="101"/>
    </location>
</feature>
<dbReference type="RefSeq" id="XP_014169835.1">
    <property type="nucleotide sequence ID" value="XM_014314360.1"/>
</dbReference>